<reference evidence="2" key="1">
    <citation type="submission" date="2014-09" db="EMBL/GenBank/DDBJ databases">
        <authorList>
            <person name="Magalhaes I.L.F."/>
            <person name="Oliveira U."/>
            <person name="Santos F.R."/>
            <person name="Vidigal T.H.D.A."/>
            <person name="Brescovit A.D."/>
            <person name="Santos A.J."/>
        </authorList>
    </citation>
    <scope>NUCLEOTIDE SEQUENCE</scope>
    <source>
        <tissue evidence="2">Shoot tissue taken approximately 20 cm above the soil surface</tissue>
    </source>
</reference>
<feature type="region of interest" description="Disordered" evidence="1">
    <location>
        <begin position="21"/>
        <end position="51"/>
    </location>
</feature>
<protein>
    <submittedName>
        <fullName evidence="2">Uncharacterized protein</fullName>
    </submittedName>
</protein>
<proteinExistence type="predicted"/>
<reference evidence="2" key="2">
    <citation type="journal article" date="2015" name="Data Brief">
        <title>Shoot transcriptome of the giant reed, Arundo donax.</title>
        <authorList>
            <person name="Barrero R.A."/>
            <person name="Guerrero F.D."/>
            <person name="Moolhuijzen P."/>
            <person name="Goolsby J.A."/>
            <person name="Tidwell J."/>
            <person name="Bellgard S.E."/>
            <person name="Bellgard M.I."/>
        </authorList>
    </citation>
    <scope>NUCLEOTIDE SEQUENCE</scope>
    <source>
        <tissue evidence="2">Shoot tissue taken approximately 20 cm above the soil surface</tissue>
    </source>
</reference>
<evidence type="ECO:0000313" key="2">
    <source>
        <dbReference type="EMBL" id="JAE15110.1"/>
    </source>
</evidence>
<dbReference type="AlphaFoldDB" id="A0A0A9FQL6"/>
<sequence length="51" mass="6118">MHLMKLKITWLQLMNSLNQNPAAPGKKMWTPLTNQNPMERKLPERIQPHRR</sequence>
<dbReference type="EMBL" id="GBRH01182786">
    <property type="protein sequence ID" value="JAE15110.1"/>
    <property type="molecule type" value="Transcribed_RNA"/>
</dbReference>
<accession>A0A0A9FQL6</accession>
<feature type="compositionally biased region" description="Basic and acidic residues" evidence="1">
    <location>
        <begin position="38"/>
        <end position="51"/>
    </location>
</feature>
<name>A0A0A9FQL6_ARUDO</name>
<evidence type="ECO:0000256" key="1">
    <source>
        <dbReference type="SAM" id="MobiDB-lite"/>
    </source>
</evidence>
<organism evidence="2">
    <name type="scientific">Arundo donax</name>
    <name type="common">Giant reed</name>
    <name type="synonym">Donax arundinaceus</name>
    <dbReference type="NCBI Taxonomy" id="35708"/>
    <lineage>
        <taxon>Eukaryota</taxon>
        <taxon>Viridiplantae</taxon>
        <taxon>Streptophyta</taxon>
        <taxon>Embryophyta</taxon>
        <taxon>Tracheophyta</taxon>
        <taxon>Spermatophyta</taxon>
        <taxon>Magnoliopsida</taxon>
        <taxon>Liliopsida</taxon>
        <taxon>Poales</taxon>
        <taxon>Poaceae</taxon>
        <taxon>PACMAD clade</taxon>
        <taxon>Arundinoideae</taxon>
        <taxon>Arundineae</taxon>
        <taxon>Arundo</taxon>
    </lineage>
</organism>